<accession>E6WSG0</accession>
<keyword evidence="2" id="KW-1185">Reference proteome</keyword>
<sequence length="106" mass="11627">MRKALPLLILALTGCASVRDMDRGLLSQFTMTGPGQWEMTANAAGRGAQTDEGEATRLGWIRDYTQANGCNAYEITERRLTKAPPQRSMLGIKTDGDTIRYSGTCR</sequence>
<dbReference type="Proteomes" id="UP000008632">
    <property type="component" value="Chromosome"/>
</dbReference>
<dbReference type="HOGENOM" id="CLU_2220975_0_0_6"/>
<proteinExistence type="predicted"/>
<protein>
    <submittedName>
        <fullName evidence="1">Formate-dependent nitrite reductase complex, Fe-S protein</fullName>
    </submittedName>
</protein>
<gene>
    <name evidence="1" type="ordered locus">Psesu_1261</name>
</gene>
<dbReference type="KEGG" id="psu:Psesu_1261"/>
<name>E6WSG0_PSEUU</name>
<dbReference type="AlphaFoldDB" id="E6WSG0"/>
<evidence type="ECO:0000313" key="2">
    <source>
        <dbReference type="Proteomes" id="UP000008632"/>
    </source>
</evidence>
<dbReference type="PROSITE" id="PS51257">
    <property type="entry name" value="PROKAR_LIPOPROTEIN"/>
    <property type="match status" value="1"/>
</dbReference>
<organism evidence="1 2">
    <name type="scientific">Pseudoxanthomonas suwonensis (strain 11-1)</name>
    <dbReference type="NCBI Taxonomy" id="743721"/>
    <lineage>
        <taxon>Bacteria</taxon>
        <taxon>Pseudomonadati</taxon>
        <taxon>Pseudomonadota</taxon>
        <taxon>Gammaproteobacteria</taxon>
        <taxon>Lysobacterales</taxon>
        <taxon>Lysobacteraceae</taxon>
        <taxon>Pseudoxanthomonas</taxon>
    </lineage>
</organism>
<dbReference type="EMBL" id="CP002446">
    <property type="protein sequence ID" value="ADV27109.1"/>
    <property type="molecule type" value="Genomic_DNA"/>
</dbReference>
<reference evidence="1 2" key="1">
    <citation type="submission" date="2011-01" db="EMBL/GenBank/DDBJ databases">
        <title>Complete sequence of Pseudoxanthomonas suwonensis 11-1.</title>
        <authorList>
            <consortium name="US DOE Joint Genome Institute"/>
            <person name="Lucas S."/>
            <person name="Copeland A."/>
            <person name="Lapidus A."/>
            <person name="Cheng J.-F."/>
            <person name="Goodwin L."/>
            <person name="Pitluck S."/>
            <person name="Teshima H."/>
            <person name="Detter J.C."/>
            <person name="Han C."/>
            <person name="Tapia R."/>
            <person name="Land M."/>
            <person name="Hauser L."/>
            <person name="Kyrpides N."/>
            <person name="Ivanova N."/>
            <person name="Ovchinnikova G."/>
            <person name="Siebers A.K."/>
            <person name="Allgaier M."/>
            <person name="Thelen M.P."/>
            <person name="Hugenholtz P."/>
            <person name="Gladden J."/>
            <person name="Woyke T."/>
        </authorList>
    </citation>
    <scope>NUCLEOTIDE SEQUENCE [LARGE SCALE GENOMIC DNA]</scope>
    <source>
        <strain evidence="2">11-1</strain>
    </source>
</reference>
<evidence type="ECO:0000313" key="1">
    <source>
        <dbReference type="EMBL" id="ADV27109.1"/>
    </source>
</evidence>
<dbReference type="OrthoDB" id="9988676at2"/>
<dbReference type="RefSeq" id="WP_013534938.1">
    <property type="nucleotide sequence ID" value="NC_014924.1"/>
</dbReference>